<name>A0A410FUK0_BIPS1</name>
<evidence type="ECO:0000313" key="2">
    <source>
        <dbReference type="Proteomes" id="UP000287233"/>
    </source>
</evidence>
<dbReference type="AlphaFoldDB" id="A0A410FUK0"/>
<evidence type="ECO:0008006" key="3">
    <source>
        <dbReference type="Google" id="ProtNLM"/>
    </source>
</evidence>
<proteinExistence type="predicted"/>
<dbReference type="EMBL" id="CP034928">
    <property type="protein sequence ID" value="QAA76674.1"/>
    <property type="molecule type" value="Genomic_DNA"/>
</dbReference>
<accession>A0A410FUK0</accession>
<dbReference type="KEGG" id="bih:BIP78_0908"/>
<dbReference type="Pfam" id="PF10722">
    <property type="entry name" value="YbjN"/>
    <property type="match status" value="1"/>
</dbReference>
<protein>
    <recommendedName>
        <fullName evidence="3">DUF4350 domain-containing protein</fullName>
    </recommendedName>
</protein>
<reference evidence="2" key="1">
    <citation type="submission" date="2018-12" db="EMBL/GenBank/DDBJ databases">
        <title>Complete genome sequence of an uncultured bacterium of the candidate phylum Bipolaricaulota.</title>
        <authorList>
            <person name="Kadnikov V.V."/>
            <person name="Mardanov A.V."/>
            <person name="Beletsky A.V."/>
            <person name="Frank Y.A."/>
            <person name="Karnachuk O.V."/>
            <person name="Ravin N.V."/>
        </authorList>
    </citation>
    <scope>NUCLEOTIDE SEQUENCE [LARGE SCALE GENOMIC DNA]</scope>
</reference>
<dbReference type="SUPFAM" id="SSF52317">
    <property type="entry name" value="Class I glutamine amidotransferase-like"/>
    <property type="match status" value="1"/>
</dbReference>
<gene>
    <name evidence="1" type="ORF">BIP78_0908</name>
</gene>
<evidence type="ECO:0000313" key="1">
    <source>
        <dbReference type="EMBL" id="QAA76674.1"/>
    </source>
</evidence>
<organism evidence="1 2">
    <name type="scientific">Bipolaricaulis sibiricus</name>
    <dbReference type="NCBI Taxonomy" id="2501609"/>
    <lineage>
        <taxon>Bacteria</taxon>
        <taxon>Candidatus Bipolaricaulota</taxon>
        <taxon>Candidatus Bipolaricaulia</taxon>
        <taxon>Candidatus Bipolaricaulales</taxon>
        <taxon>Candidatus Bipolaricaulaceae</taxon>
        <taxon>Candidatus Bipolaricaulis</taxon>
    </lineage>
</organism>
<sequence length="355" mass="38173">MQTASAMAVAVLTAILAWIPYVRTTPEYDHVVEIVGGRPEETRTTDPAELAALLQGRSVLLIPEQQETTEDVLVALGAEMSSVIRAFLARGGRIVGMSYSKGAEDILRGAGLWDVNDGYDVTGADLAVAVPGHPLTAGVSLAFQGPDGSTDFSGLPDDSVILVWDTFDRAPVVFTWKTGGGAVHMLGFDLFEYTPDTAQLLRNALGFATGSLSGPTGDSEVVHDLGVPEIEEILVDLRLTFDRRTDSYGDPVWVLYLDGLAAVLSVDDAVEETPGRFRYLGLYAGWTTGGRVPCETVNAWNRLTRGSRAFVDNEGDVALETDLYVGDGVTMASARAFVERFARLARVFADYLAEE</sequence>
<dbReference type="InterPro" id="IPR029062">
    <property type="entry name" value="Class_I_gatase-like"/>
</dbReference>
<dbReference type="Proteomes" id="UP000287233">
    <property type="component" value="Chromosome"/>
</dbReference>
<dbReference type="InterPro" id="IPR019660">
    <property type="entry name" value="Put_sensory_transdc_reg_YbjN"/>
</dbReference>